<dbReference type="OrthoDB" id="657859at2"/>
<dbReference type="AlphaFoldDB" id="A0A1N6JSG4"/>
<gene>
    <name evidence="1" type="ORF">SAMN04488055_4344</name>
</gene>
<dbReference type="EMBL" id="FSRA01000002">
    <property type="protein sequence ID" value="SIO47272.1"/>
    <property type="molecule type" value="Genomic_DNA"/>
</dbReference>
<evidence type="ECO:0000313" key="1">
    <source>
        <dbReference type="EMBL" id="SIO47272.1"/>
    </source>
</evidence>
<dbReference type="Proteomes" id="UP000185003">
    <property type="component" value="Unassembled WGS sequence"/>
</dbReference>
<accession>A0A1N6JSG4</accession>
<name>A0A1N6JSG4_9BACT</name>
<reference evidence="1 2" key="1">
    <citation type="submission" date="2016-11" db="EMBL/GenBank/DDBJ databases">
        <authorList>
            <person name="Jaros S."/>
            <person name="Januszkiewicz K."/>
            <person name="Wedrychowicz H."/>
        </authorList>
    </citation>
    <scope>NUCLEOTIDE SEQUENCE [LARGE SCALE GENOMIC DNA]</scope>
    <source>
        <strain evidence="1 2">DSM 24787</strain>
    </source>
</reference>
<dbReference type="RefSeq" id="WP_143197545.1">
    <property type="nucleotide sequence ID" value="NZ_FSRA01000002.1"/>
</dbReference>
<evidence type="ECO:0000313" key="2">
    <source>
        <dbReference type="Proteomes" id="UP000185003"/>
    </source>
</evidence>
<organism evidence="1 2">
    <name type="scientific">Chitinophaga niabensis</name>
    <dbReference type="NCBI Taxonomy" id="536979"/>
    <lineage>
        <taxon>Bacteria</taxon>
        <taxon>Pseudomonadati</taxon>
        <taxon>Bacteroidota</taxon>
        <taxon>Chitinophagia</taxon>
        <taxon>Chitinophagales</taxon>
        <taxon>Chitinophagaceae</taxon>
        <taxon>Chitinophaga</taxon>
    </lineage>
</organism>
<proteinExistence type="predicted"/>
<sequence>MYRLLIMGCLPFLACSVVKPTIVKAPDLYTTENELAVKIKDGWLSAKTISLGSYNTTSRSNGVADHSPAKQIKQASDAFYFTLKGKDVQVPVQLLSTNAISFSNRTLPSYLNGLPGDAPLWYIHVGATALTPLKTWELILKRNLSFLELNENKPVGVLRSATEEIRVTVHNRFGIRNSYEKTCYEFQLKGIPVAAVIVGDAPKAWIYTKADADLQQTLSAAMAALLFR</sequence>
<protein>
    <submittedName>
        <fullName evidence="1">Uncharacterized protein</fullName>
    </submittedName>
</protein>
<keyword evidence="2" id="KW-1185">Reference proteome</keyword>